<dbReference type="Proteomes" id="UP001620645">
    <property type="component" value="Unassembled WGS sequence"/>
</dbReference>
<evidence type="ECO:0000256" key="5">
    <source>
        <dbReference type="ARBA" id="ARBA00022833"/>
    </source>
</evidence>
<dbReference type="EMBL" id="JBICCN010000296">
    <property type="protein sequence ID" value="KAL3080288.1"/>
    <property type="molecule type" value="Genomic_DNA"/>
</dbReference>
<evidence type="ECO:0000256" key="1">
    <source>
        <dbReference type="ARBA" id="ARBA00006040"/>
    </source>
</evidence>
<proteinExistence type="inferred from homology"/>
<dbReference type="GO" id="GO:0046872">
    <property type="term" value="F:metal ion binding"/>
    <property type="evidence" value="ECO:0007669"/>
    <property type="project" value="UniProtKB-UniRule"/>
</dbReference>
<evidence type="ECO:0000256" key="8">
    <source>
        <dbReference type="SAM" id="MobiDB-lite"/>
    </source>
</evidence>
<dbReference type="AlphaFoldDB" id="A0ABD2IVQ8"/>
<evidence type="ECO:0000256" key="3">
    <source>
        <dbReference type="ARBA" id="ARBA00022723"/>
    </source>
</evidence>
<reference evidence="10 11" key="1">
    <citation type="submission" date="2024-10" db="EMBL/GenBank/DDBJ databases">
        <authorList>
            <person name="Kim D."/>
        </authorList>
    </citation>
    <scope>NUCLEOTIDE SEQUENCE [LARGE SCALE GENOMIC DNA]</scope>
    <source>
        <strain evidence="10">Taebaek</strain>
    </source>
</reference>
<keyword evidence="3 7" id="KW-0479">Metal-binding</keyword>
<feature type="domain" description="Peptidase M3A/M3B catalytic" evidence="9">
    <location>
        <begin position="97"/>
        <end position="206"/>
    </location>
</feature>
<dbReference type="InterPro" id="IPR036915">
    <property type="entry name" value="Cyclin-like_sf"/>
</dbReference>
<keyword evidence="6 7" id="KW-0482">Metalloprotease</keyword>
<evidence type="ECO:0000256" key="2">
    <source>
        <dbReference type="ARBA" id="ARBA00022670"/>
    </source>
</evidence>
<evidence type="ECO:0000256" key="4">
    <source>
        <dbReference type="ARBA" id="ARBA00022801"/>
    </source>
</evidence>
<dbReference type="InterPro" id="IPR001567">
    <property type="entry name" value="Pept_M3A_M3B_dom"/>
</dbReference>
<name>A0ABD2IVQ8_HETSC</name>
<dbReference type="InterPro" id="IPR024077">
    <property type="entry name" value="Neurolysin/TOP_dom2"/>
</dbReference>
<dbReference type="Pfam" id="PF01432">
    <property type="entry name" value="Peptidase_M3"/>
    <property type="match status" value="1"/>
</dbReference>
<feature type="region of interest" description="Disordered" evidence="8">
    <location>
        <begin position="418"/>
        <end position="443"/>
    </location>
</feature>
<keyword evidence="5 7" id="KW-0862">Zinc</keyword>
<sequence>MNFGEFSELYEALRLSLEREQLDTISERTCRLLLAEFEQSGIQLASVERKQFVKLSDEIFEAGTNFVDGCERPVKLSSDEQNQFGVRTSHLNGPWTQQVDRRLRWFSYRKYFEHNEQQETFLRRLVSARHNLALLTNFQSFAHRAQSNSLLGTYENVHSFLGSVIEKLVPKCAAELAEAQQIVQKCSLNCDAIGPQLNECDVEFATAERVQSSAKCEMDVLIARVRPSSFGQRRNYSTTDISAEKLLMHYDADSLTKLENPPSLADGINREMERDIRYLGCELIQSGAILLPATAQKLFQRYYYLKSFVRYNFEVFSVQHGGGFGFHVKFEANDTSFSIELNENTDTIHDVKVKLLVYVKATVQQMKLMRKPPPNTRTSNCWRIDNAKCDTKCASAKLHGLIVGQILRWAPCNHFASGGRKKETEENDGNDQKKMRSFNDENG</sequence>
<dbReference type="Gene3D" id="1.10.1370.10">
    <property type="entry name" value="Neurolysin, domain 3"/>
    <property type="match status" value="1"/>
</dbReference>
<dbReference type="PANTHER" id="PTHR11804">
    <property type="entry name" value="PROTEASE M3 THIMET OLIGOPEPTIDASE-RELATED"/>
    <property type="match status" value="1"/>
</dbReference>
<comment type="cofactor">
    <cofactor evidence="7">
        <name>Zn(2+)</name>
        <dbReference type="ChEBI" id="CHEBI:29105"/>
    </cofactor>
    <text evidence="7">Binds 1 zinc ion.</text>
</comment>
<evidence type="ECO:0000313" key="10">
    <source>
        <dbReference type="EMBL" id="KAL3080288.1"/>
    </source>
</evidence>
<evidence type="ECO:0000313" key="11">
    <source>
        <dbReference type="Proteomes" id="UP001620645"/>
    </source>
</evidence>
<dbReference type="PANTHER" id="PTHR11804:SF79">
    <property type="entry name" value="MITOCHONDRIAL INTERMEDIATE PEPTIDASE"/>
    <property type="match status" value="1"/>
</dbReference>
<dbReference type="GO" id="GO:0008237">
    <property type="term" value="F:metallopeptidase activity"/>
    <property type="evidence" value="ECO:0007669"/>
    <property type="project" value="UniProtKB-KW"/>
</dbReference>
<dbReference type="InterPro" id="IPR045090">
    <property type="entry name" value="Pept_M3A_M3B"/>
</dbReference>
<evidence type="ECO:0000256" key="7">
    <source>
        <dbReference type="RuleBase" id="RU003435"/>
    </source>
</evidence>
<feature type="compositionally biased region" description="Basic and acidic residues" evidence="8">
    <location>
        <begin position="420"/>
        <end position="443"/>
    </location>
</feature>
<dbReference type="Gene3D" id="1.10.472.10">
    <property type="entry name" value="Cyclin-like"/>
    <property type="match status" value="1"/>
</dbReference>
<dbReference type="SUPFAM" id="SSF55486">
    <property type="entry name" value="Metalloproteases ('zincins'), catalytic domain"/>
    <property type="match status" value="1"/>
</dbReference>
<gene>
    <name evidence="10" type="ORF">niasHS_012393</name>
</gene>
<dbReference type="GO" id="GO:0006508">
    <property type="term" value="P:proteolysis"/>
    <property type="evidence" value="ECO:0007669"/>
    <property type="project" value="UniProtKB-KW"/>
</dbReference>
<evidence type="ECO:0000259" key="9">
    <source>
        <dbReference type="Pfam" id="PF01432"/>
    </source>
</evidence>
<keyword evidence="11" id="KW-1185">Reference proteome</keyword>
<comment type="similarity">
    <text evidence="1 7">Belongs to the peptidase M3 family.</text>
</comment>
<comment type="caution">
    <text evidence="10">The sequence shown here is derived from an EMBL/GenBank/DDBJ whole genome shotgun (WGS) entry which is preliminary data.</text>
</comment>
<protein>
    <recommendedName>
        <fullName evidence="9">Peptidase M3A/M3B catalytic domain-containing protein</fullName>
    </recommendedName>
</protein>
<accession>A0ABD2IVQ8</accession>
<keyword evidence="2 7" id="KW-0645">Protease</keyword>
<evidence type="ECO:0000256" key="6">
    <source>
        <dbReference type="ARBA" id="ARBA00023049"/>
    </source>
</evidence>
<dbReference type="SUPFAM" id="SSF47954">
    <property type="entry name" value="Cyclin-like"/>
    <property type="match status" value="1"/>
</dbReference>
<keyword evidence="4 7" id="KW-0378">Hydrolase</keyword>
<organism evidence="10 11">
    <name type="scientific">Heterodera schachtii</name>
    <name type="common">Sugarbeet cyst nematode worm</name>
    <name type="synonym">Tylenchus schachtii</name>
    <dbReference type="NCBI Taxonomy" id="97005"/>
    <lineage>
        <taxon>Eukaryota</taxon>
        <taxon>Metazoa</taxon>
        <taxon>Ecdysozoa</taxon>
        <taxon>Nematoda</taxon>
        <taxon>Chromadorea</taxon>
        <taxon>Rhabditida</taxon>
        <taxon>Tylenchina</taxon>
        <taxon>Tylenchomorpha</taxon>
        <taxon>Tylenchoidea</taxon>
        <taxon>Heteroderidae</taxon>
        <taxon>Heteroderinae</taxon>
        <taxon>Heterodera</taxon>
    </lineage>
</organism>